<dbReference type="SUPFAM" id="SSF52540">
    <property type="entry name" value="P-loop containing nucleoside triphosphate hydrolases"/>
    <property type="match status" value="1"/>
</dbReference>
<proteinExistence type="inferred from homology"/>
<comment type="function">
    <text evidence="5">Catalyzes the reversible transfer of the terminal phosphate group between ATP and AMP. Plays an important role in cellular energy homeostasis and in adenine nucleotide metabolism.</text>
</comment>
<organism evidence="9">
    <name type="scientific">Candidatus Aschnera chinzeii</name>
    <dbReference type="NCBI Taxonomy" id="1485666"/>
    <lineage>
        <taxon>Bacteria</taxon>
        <taxon>Pseudomonadati</taxon>
        <taxon>Pseudomonadota</taxon>
        <taxon>Gammaproteobacteria</taxon>
        <taxon>Enterobacterales</taxon>
        <taxon>Enterobacteriaceae</taxon>
        <taxon>Candidatus Aschnera</taxon>
    </lineage>
</organism>
<feature type="binding site" evidence="5">
    <location>
        <begin position="10"/>
        <end position="15"/>
    </location>
    <ligand>
        <name>ATP</name>
        <dbReference type="ChEBI" id="CHEBI:30616"/>
    </ligand>
</feature>
<comment type="subunit">
    <text evidence="5 7">Monomer.</text>
</comment>
<keyword evidence="5" id="KW-0963">Cytoplasm</keyword>
<dbReference type="GO" id="GO:0005524">
    <property type="term" value="F:ATP binding"/>
    <property type="evidence" value="ECO:0007669"/>
    <property type="project" value="UniProtKB-UniRule"/>
</dbReference>
<dbReference type="PROSITE" id="PS00113">
    <property type="entry name" value="ADENYLATE_KINASE"/>
    <property type="match status" value="1"/>
</dbReference>
<dbReference type="Pfam" id="PF05191">
    <property type="entry name" value="ADK_lid"/>
    <property type="match status" value="1"/>
</dbReference>
<evidence type="ECO:0000256" key="4">
    <source>
        <dbReference type="ARBA" id="ARBA00022777"/>
    </source>
</evidence>
<dbReference type="PANTHER" id="PTHR23359">
    <property type="entry name" value="NUCLEOTIDE KINASE"/>
    <property type="match status" value="1"/>
</dbReference>
<evidence type="ECO:0000256" key="3">
    <source>
        <dbReference type="ARBA" id="ARBA00022741"/>
    </source>
</evidence>
<dbReference type="GO" id="GO:0044209">
    <property type="term" value="P:AMP salvage"/>
    <property type="evidence" value="ECO:0007669"/>
    <property type="project" value="UniProtKB-UniRule"/>
</dbReference>
<feature type="binding site" evidence="5">
    <location>
        <position position="167"/>
    </location>
    <ligand>
        <name>AMP</name>
        <dbReference type="ChEBI" id="CHEBI:456215"/>
    </ligand>
</feature>
<dbReference type="InterPro" id="IPR007862">
    <property type="entry name" value="Adenylate_kinase_lid-dom"/>
</dbReference>
<comment type="similarity">
    <text evidence="5 6">Belongs to the adenylate kinase family.</text>
</comment>
<evidence type="ECO:0000256" key="6">
    <source>
        <dbReference type="RuleBase" id="RU003330"/>
    </source>
</evidence>
<dbReference type="InterPro" id="IPR027417">
    <property type="entry name" value="P-loop_NTPase"/>
</dbReference>
<protein>
    <recommendedName>
        <fullName evidence="5 7">Adenylate kinase</fullName>
        <shortName evidence="5">AK</shortName>
        <ecNumber evidence="5 7">2.7.4.3</ecNumber>
    </recommendedName>
    <alternativeName>
        <fullName evidence="5">ATP-AMP transphosphorylase</fullName>
    </alternativeName>
    <alternativeName>
        <fullName evidence="5">ATP:AMP phosphotransferase</fullName>
    </alternativeName>
    <alternativeName>
        <fullName evidence="5">Adenylate monophosphate kinase</fullName>
    </alternativeName>
</protein>
<feature type="binding site" evidence="5">
    <location>
        <begin position="85"/>
        <end position="88"/>
    </location>
    <ligand>
        <name>AMP</name>
        <dbReference type="ChEBI" id="CHEBI:456215"/>
    </ligand>
</feature>
<dbReference type="NCBIfam" id="NF001379">
    <property type="entry name" value="PRK00279.1-1"/>
    <property type="match status" value="1"/>
</dbReference>
<keyword evidence="5 7" id="KW-0067">ATP-binding</keyword>
<feature type="binding site" evidence="5">
    <location>
        <position position="36"/>
    </location>
    <ligand>
        <name>AMP</name>
        <dbReference type="ChEBI" id="CHEBI:456215"/>
    </ligand>
</feature>
<dbReference type="GO" id="GO:0004017">
    <property type="term" value="F:AMP kinase activity"/>
    <property type="evidence" value="ECO:0007669"/>
    <property type="project" value="UniProtKB-UniRule"/>
</dbReference>
<dbReference type="InterPro" id="IPR033690">
    <property type="entry name" value="Adenylat_kinase_CS"/>
</dbReference>
<dbReference type="Gene3D" id="3.40.50.300">
    <property type="entry name" value="P-loop containing nucleotide triphosphate hydrolases"/>
    <property type="match status" value="1"/>
</dbReference>
<comment type="domain">
    <text evidence="5">Consists of three domains, a large central CORE domain and two small peripheral domains, NMPbind and LID, which undergo movements during catalysis. The LID domain closes over the site of phosphoryl transfer upon ATP binding. Assembling and dissambling the active center during each catalytic cycle provides an effective means to prevent ATP hydrolysis.</text>
</comment>
<feature type="region of interest" description="NMP" evidence="5">
    <location>
        <begin position="30"/>
        <end position="59"/>
    </location>
</feature>
<comment type="subcellular location">
    <subcellularLocation>
        <location evidence="5 7">Cytoplasm</location>
    </subcellularLocation>
</comment>
<dbReference type="NCBIfam" id="TIGR01351">
    <property type="entry name" value="adk"/>
    <property type="match status" value="1"/>
</dbReference>
<name>A0AAT9G4W9_9ENTR</name>
<comment type="pathway">
    <text evidence="5">Purine metabolism; AMP biosynthesis via salvage pathway; AMP from ADP: step 1/1.</text>
</comment>
<reference evidence="9" key="2">
    <citation type="submission" date="2023-10" db="EMBL/GenBank/DDBJ databases">
        <authorList>
            <person name="Koga R."/>
            <person name="Fukatsu T."/>
        </authorList>
    </citation>
    <scope>NUCLEOTIDE SEQUENCE</scope>
    <source>
        <strain evidence="9">Kw-01</strain>
    </source>
</reference>
<feature type="binding site" evidence="5">
    <location>
        <begin position="57"/>
        <end position="59"/>
    </location>
    <ligand>
        <name>AMP</name>
        <dbReference type="ChEBI" id="CHEBI:456215"/>
    </ligand>
</feature>
<evidence type="ECO:0000256" key="5">
    <source>
        <dbReference type="HAMAP-Rule" id="MF_00235"/>
    </source>
</evidence>
<comment type="catalytic activity">
    <reaction evidence="5 7">
        <text>AMP + ATP = 2 ADP</text>
        <dbReference type="Rhea" id="RHEA:12973"/>
        <dbReference type="ChEBI" id="CHEBI:30616"/>
        <dbReference type="ChEBI" id="CHEBI:456215"/>
        <dbReference type="ChEBI" id="CHEBI:456216"/>
        <dbReference type="EC" id="2.7.4.3"/>
    </reaction>
</comment>
<feature type="binding site" evidence="5">
    <location>
        <position position="92"/>
    </location>
    <ligand>
        <name>AMP</name>
        <dbReference type="ChEBI" id="CHEBI:456215"/>
    </ligand>
</feature>
<feature type="binding site" evidence="5">
    <location>
        <position position="31"/>
    </location>
    <ligand>
        <name>AMP</name>
        <dbReference type="ChEBI" id="CHEBI:456215"/>
    </ligand>
</feature>
<dbReference type="AlphaFoldDB" id="A0AAT9G4W9"/>
<evidence type="ECO:0000256" key="7">
    <source>
        <dbReference type="RuleBase" id="RU003331"/>
    </source>
</evidence>
<comment type="caution">
    <text evidence="5">Lacks conserved residue(s) required for the propagation of feature annotation.</text>
</comment>
<dbReference type="InterPro" id="IPR006259">
    <property type="entry name" value="Adenyl_kin_sub"/>
</dbReference>
<accession>A0AAT9G4W9</accession>
<dbReference type="EC" id="2.7.4.3" evidence="5 7"/>
<evidence type="ECO:0000256" key="1">
    <source>
        <dbReference type="ARBA" id="ARBA00022679"/>
    </source>
</evidence>
<feature type="binding site" evidence="5">
    <location>
        <position position="123"/>
    </location>
    <ligand>
        <name>ATP</name>
        <dbReference type="ChEBI" id="CHEBI:30616"/>
    </ligand>
</feature>
<keyword evidence="4 5" id="KW-0418">Kinase</keyword>
<dbReference type="Pfam" id="PF00406">
    <property type="entry name" value="ADK"/>
    <property type="match status" value="1"/>
</dbReference>
<evidence type="ECO:0000259" key="8">
    <source>
        <dbReference type="Pfam" id="PF05191"/>
    </source>
</evidence>
<dbReference type="GO" id="GO:0005737">
    <property type="term" value="C:cytoplasm"/>
    <property type="evidence" value="ECO:0007669"/>
    <property type="project" value="UniProtKB-SubCell"/>
</dbReference>
<dbReference type="FunFam" id="3.40.50.300:FF:000106">
    <property type="entry name" value="Adenylate kinase mitochondrial"/>
    <property type="match status" value="1"/>
</dbReference>
<dbReference type="EMBL" id="AP028961">
    <property type="protein sequence ID" value="BET44771.1"/>
    <property type="molecule type" value="Genomic_DNA"/>
</dbReference>
<keyword evidence="3 5" id="KW-0547">Nucleotide-binding</keyword>
<evidence type="ECO:0000256" key="2">
    <source>
        <dbReference type="ARBA" id="ARBA00022727"/>
    </source>
</evidence>
<dbReference type="PRINTS" id="PR00094">
    <property type="entry name" value="ADENYLTKNASE"/>
</dbReference>
<feature type="binding site" evidence="5">
    <location>
        <position position="156"/>
    </location>
    <ligand>
        <name>AMP</name>
        <dbReference type="ChEBI" id="CHEBI:456215"/>
    </ligand>
</feature>
<dbReference type="HAMAP" id="MF_00235">
    <property type="entry name" value="Adenylate_kinase_Adk"/>
    <property type="match status" value="1"/>
</dbReference>
<dbReference type="CDD" id="cd01428">
    <property type="entry name" value="ADK"/>
    <property type="match status" value="1"/>
</dbReference>
<evidence type="ECO:0000313" key="9">
    <source>
        <dbReference type="EMBL" id="BET44771.1"/>
    </source>
</evidence>
<feature type="region of interest" description="LID" evidence="5">
    <location>
        <begin position="122"/>
        <end position="159"/>
    </location>
</feature>
<dbReference type="InterPro" id="IPR000850">
    <property type="entry name" value="Adenylat/UMP-CMP_kin"/>
</dbReference>
<keyword evidence="1 5" id="KW-0808">Transferase</keyword>
<feature type="binding site" evidence="5">
    <location>
        <begin position="132"/>
        <end position="133"/>
    </location>
    <ligand>
        <name>ATP</name>
        <dbReference type="ChEBI" id="CHEBI:30616"/>
    </ligand>
</feature>
<gene>
    <name evidence="5 9" type="primary">adk</name>
    <name evidence="9" type="ORF">ACHINZ_4430</name>
</gene>
<feature type="binding site" evidence="5">
    <location>
        <position position="200"/>
    </location>
    <ligand>
        <name>ATP</name>
        <dbReference type="ChEBI" id="CHEBI:30616"/>
    </ligand>
</feature>
<reference evidence="9" key="1">
    <citation type="journal article" date="2023" name="Front. Microbiol.">
        <title>Genome analysis of Candidatus Aschnera chinzeii, the bacterial endosymbiont of the blood-sucking bat fly Penicillidia jenynsii (Insecta: Diptera: Nycteribiidae).</title>
        <authorList>
            <person name="Koga R."/>
            <person name="Moriyama M."/>
            <person name="Nozaki T."/>
            <person name="Fukatsu T."/>
        </authorList>
    </citation>
    <scope>NUCLEOTIDE SEQUENCE</scope>
    <source>
        <strain evidence="9">Kw-01</strain>
    </source>
</reference>
<feature type="domain" description="Adenylate kinase active site lid" evidence="8">
    <location>
        <begin position="123"/>
        <end position="158"/>
    </location>
</feature>
<sequence length="214" mass="24490">MRVILLGAPGAGKGTHSQFIADRYNIPQISSGNILRSAILRNDKVAITIKQDMENGKLVSDEIVIKLIKDHIVKNKYEKKFLLDGFPRTIHQANAMKNIGIIIDYVLELYISNEMITDRIIGRCMHASSGRVYHIKFNPPKIPNIDDITGEQLIVRNDDRKEAIYNRLNEYHNLTIPLISYYQNEAIIGIVKYFKLNANQTIFQIRKDLINILG</sequence>
<keyword evidence="2 5" id="KW-0545">Nucleotide biosynthesis</keyword>